<protein>
    <submittedName>
        <fullName evidence="1">DUF2867 domain-containing protein</fullName>
    </submittedName>
</protein>
<accession>A0A923NCX8</accession>
<evidence type="ECO:0000313" key="1">
    <source>
        <dbReference type="EMBL" id="MBC5994640.1"/>
    </source>
</evidence>
<reference evidence="1" key="1">
    <citation type="submission" date="2020-08" db="EMBL/GenBank/DDBJ databases">
        <title>Pontibacter sp. SD6 16S ribosomal RNA gene Genome sequencing and assembly.</title>
        <authorList>
            <person name="Kang M."/>
        </authorList>
    </citation>
    <scope>NUCLEOTIDE SEQUENCE</scope>
    <source>
        <strain evidence="1">SD6</strain>
    </source>
</reference>
<dbReference type="Pfam" id="PF11066">
    <property type="entry name" value="DUF2867"/>
    <property type="match status" value="1"/>
</dbReference>
<dbReference type="EMBL" id="JACRVF010000005">
    <property type="protein sequence ID" value="MBC5994640.1"/>
    <property type="molecule type" value="Genomic_DNA"/>
</dbReference>
<organism evidence="1 2">
    <name type="scientific">Pontibacter cellulosilyticus</name>
    <dbReference type="NCBI Taxonomy" id="1720253"/>
    <lineage>
        <taxon>Bacteria</taxon>
        <taxon>Pseudomonadati</taxon>
        <taxon>Bacteroidota</taxon>
        <taxon>Cytophagia</taxon>
        <taxon>Cytophagales</taxon>
        <taxon>Hymenobacteraceae</taxon>
        <taxon>Pontibacter</taxon>
    </lineage>
</organism>
<gene>
    <name evidence="1" type="ORF">H8S84_17475</name>
</gene>
<dbReference type="RefSeq" id="WP_187068649.1">
    <property type="nucleotide sequence ID" value="NZ_JACRVF010000005.1"/>
</dbReference>
<name>A0A923NCX8_9BACT</name>
<proteinExistence type="predicted"/>
<comment type="caution">
    <text evidence="1">The sequence shown here is derived from an EMBL/GenBank/DDBJ whole genome shotgun (WGS) entry which is preliminary data.</text>
</comment>
<sequence>MQEADKHERVVEMVMKTEMPESSILKKYGSTFDYVDYYQSSFIDKEQSIDVDKIVKMFFTSPPKWVNVLFTLRNKVVGFLGLKTPDGMAERQQQLDSFKC</sequence>
<evidence type="ECO:0000313" key="2">
    <source>
        <dbReference type="Proteomes" id="UP000603640"/>
    </source>
</evidence>
<dbReference type="Proteomes" id="UP000603640">
    <property type="component" value="Unassembled WGS sequence"/>
</dbReference>
<dbReference type="InterPro" id="IPR021295">
    <property type="entry name" value="DUF2867"/>
</dbReference>
<keyword evidence="2" id="KW-1185">Reference proteome</keyword>
<dbReference type="AlphaFoldDB" id="A0A923NCX8"/>